<dbReference type="PROSITE" id="PS51257">
    <property type="entry name" value="PROKAR_LIPOPROTEIN"/>
    <property type="match status" value="1"/>
</dbReference>
<gene>
    <name evidence="1" type="ORF">MC7420_2717</name>
</gene>
<evidence type="ECO:0000313" key="1">
    <source>
        <dbReference type="EMBL" id="EDX71156.1"/>
    </source>
</evidence>
<sequence length="527" mass="59119">MKPILPIFAIIGLLQSCTTPVNISSQAIRNPANCPSQTEPLPIASANDEGLYQQFDYHIRDIITDADTITFQTQQYDIVFCRFDRTWTVEPGTLAPEFQTANNPEQFSENIQNPPYQTIELNGKSYQYRVILEPNPFGNEAQGIEPKTVVFELITPNSEQPQRHPLYTLDQVKQAEVGFSLGVPRITSALSYADRLFLSVASEQGEGFSGIATMVGYNPDMNELVVIQPEEIQGQQITDFVIAGDPGNPVFWLGTQISGEGNPYLSGMGLVAYRPSPPSLKSGTITSYTVRNSPIVGAIPDQLHLEGDRLWVGTGNGVCQVRWQGADNPGNWSCWRFAAKAELPSQGLPIYRRLLAETPAVTLDPDQVGDTVEVLWWSPLDYQTQKGRYEVRYEDGFTVTLDEGTSSWSEKYGSSWQPRPWQPPFYWAGHEWHWQGDRFVRGFDQVALNFFGGGPLGIVSDQDQWTGEKPANMNVLRGDLEVLELTETTTKLNYHSGWVEEEFLNPYFTVVPQNRPFNPRPNPLNDL</sequence>
<dbReference type="HOGENOM" id="CLU_500376_0_0_3"/>
<dbReference type="AlphaFoldDB" id="B4W3R1"/>
<protein>
    <recommendedName>
        <fullName evidence="3">Lipoprotein</fullName>
    </recommendedName>
</protein>
<evidence type="ECO:0000313" key="2">
    <source>
        <dbReference type="Proteomes" id="UP000003835"/>
    </source>
</evidence>
<reference evidence="1 2" key="1">
    <citation type="submission" date="2008-07" db="EMBL/GenBank/DDBJ databases">
        <authorList>
            <person name="Tandeau de Marsac N."/>
            <person name="Ferriera S."/>
            <person name="Johnson J."/>
            <person name="Kravitz S."/>
            <person name="Beeson K."/>
            <person name="Sutton G."/>
            <person name="Rogers Y.-H."/>
            <person name="Friedman R."/>
            <person name="Frazier M."/>
            <person name="Venter J.C."/>
        </authorList>
    </citation>
    <scope>NUCLEOTIDE SEQUENCE [LARGE SCALE GENOMIC DNA]</scope>
    <source>
        <strain evidence="1 2">PCC 7420</strain>
    </source>
</reference>
<dbReference type="RefSeq" id="WP_006105890.1">
    <property type="nucleotide sequence ID" value="NZ_DS989875.1"/>
</dbReference>
<dbReference type="Proteomes" id="UP000003835">
    <property type="component" value="Unassembled WGS sequence"/>
</dbReference>
<dbReference type="eggNOG" id="ENOG502ZAIW">
    <property type="taxonomic scope" value="Bacteria"/>
</dbReference>
<proteinExistence type="predicted"/>
<accession>B4W3R1</accession>
<name>B4W3R1_9CYAN</name>
<organism evidence="1 2">
    <name type="scientific">Coleofasciculus chthonoplastes PCC 7420</name>
    <dbReference type="NCBI Taxonomy" id="118168"/>
    <lineage>
        <taxon>Bacteria</taxon>
        <taxon>Bacillati</taxon>
        <taxon>Cyanobacteriota</taxon>
        <taxon>Cyanophyceae</taxon>
        <taxon>Coleofasciculales</taxon>
        <taxon>Coleofasciculaceae</taxon>
        <taxon>Coleofasciculus</taxon>
    </lineage>
</organism>
<evidence type="ECO:0008006" key="3">
    <source>
        <dbReference type="Google" id="ProtNLM"/>
    </source>
</evidence>
<dbReference type="OrthoDB" id="451225at2"/>
<keyword evidence="2" id="KW-1185">Reference proteome</keyword>
<dbReference type="EMBL" id="DS989875">
    <property type="protein sequence ID" value="EDX71156.1"/>
    <property type="molecule type" value="Genomic_DNA"/>
</dbReference>